<feature type="region of interest" description="Disordered" evidence="7">
    <location>
        <begin position="730"/>
        <end position="819"/>
    </location>
</feature>
<feature type="compositionally biased region" description="Basic and acidic residues" evidence="7">
    <location>
        <begin position="730"/>
        <end position="747"/>
    </location>
</feature>
<dbReference type="PANTHER" id="PTHR48020">
    <property type="entry name" value="PROTON MYO-INOSITOL COTRANSPORTER"/>
    <property type="match status" value="1"/>
</dbReference>
<proteinExistence type="inferred from homology"/>
<dbReference type="PRINTS" id="PR00171">
    <property type="entry name" value="SUGRTRNSPORT"/>
</dbReference>
<comment type="subcellular location">
    <subcellularLocation>
        <location evidence="1">Membrane</location>
        <topology evidence="1">Multi-pass membrane protein</topology>
    </subcellularLocation>
</comment>
<dbReference type="InterPro" id="IPR036259">
    <property type="entry name" value="MFS_trans_sf"/>
</dbReference>
<sequence length="819" mass="92553">MAETSGDAIHVSNGIRPGVSSEEPKPASIHYDEFVEHPEHPERVLIANPLRNLPKEEVERRARAFRRTHGLRGVVDKKLFVRAALAASNPDGLADIKGLTKLERISLEKDRTMGFWGQMKSLTREFIQILTTCCIAAIVQGWDQSSINGANLGWPKEFGLKTTLTNANASNRDVWIFGIVNAASYFSAALIGSQLSDPLNEYAFGRRGALFIAALFSFSTVIAAAYVHSWELLLACRILLGIGIGAKASVVAVYIAETAPSKLRGSLIISWQIFVACGIFLGAAANLVVFNDWRKQVASPFIPAIPLIILVPFCYESPRWLYKHNRVKDALDSFRHLRRSDILACRDLILMHNQLEGEIKYFMRKADAERPMDRTPEPEDANEDSDEEHDDEEVPAPVTTPTWGDRFRELRSIYMPKHHKPVSQYQLEIRKVGYFQRLRQLFVRPHIRATTAAACVMAGQQLCGVNILAFLSSTVFSDAIGNTSELNRDTNDQDATSLAASKKALWMSFGFGMSNFVFTWLAWGTIDKKGRRWLLNWSFPNMAWNLLALGLCFQIDESRRTLRVGLIVLFTILFALAYSPGVGPVPFTASAEMFPLFIREVGMSFAVFVNLLGAGVIALVVQPLSKSIGHTGMLCFFMGLDLVGWALCYLFYPETARISLEELRAVFDVPLGDQARYRIMYLHYLFNYYVLRRKNEEQPEPIHIWYKEWSQYRPSREEIVAKKRRLKEERRRMRDEKRHATQTHDEVEVSIDDEAEDGERSIMQLELERERTRNAELMRRIEELERSAGRGSSRSQGDDGRHVGASASSTGFLPGIEGS</sequence>
<feature type="transmembrane region" description="Helical" evidence="8">
    <location>
        <begin position="232"/>
        <end position="256"/>
    </location>
</feature>
<keyword evidence="4 8" id="KW-0812">Transmembrane</keyword>
<keyword evidence="5 8" id="KW-1133">Transmembrane helix</keyword>
<evidence type="ECO:0000256" key="8">
    <source>
        <dbReference type="SAM" id="Phobius"/>
    </source>
</evidence>
<feature type="compositionally biased region" description="Basic and acidic residues" evidence="7">
    <location>
        <begin position="368"/>
        <end position="377"/>
    </location>
</feature>
<feature type="transmembrane region" description="Helical" evidence="8">
    <location>
        <begin position="601"/>
        <end position="621"/>
    </location>
</feature>
<evidence type="ECO:0000256" key="3">
    <source>
        <dbReference type="ARBA" id="ARBA00022448"/>
    </source>
</evidence>
<feature type="transmembrane region" description="Helical" evidence="8">
    <location>
        <begin position="504"/>
        <end position="523"/>
    </location>
</feature>
<dbReference type="GO" id="GO:0015791">
    <property type="term" value="P:polyol transmembrane transport"/>
    <property type="evidence" value="ECO:0007669"/>
    <property type="project" value="UniProtKB-ARBA"/>
</dbReference>
<feature type="transmembrane region" description="Helical" evidence="8">
    <location>
        <begin position="535"/>
        <end position="555"/>
    </location>
</feature>
<evidence type="ECO:0000256" key="5">
    <source>
        <dbReference type="ARBA" id="ARBA00022989"/>
    </source>
</evidence>
<feature type="transmembrane region" description="Helical" evidence="8">
    <location>
        <begin position="208"/>
        <end position="226"/>
    </location>
</feature>
<feature type="transmembrane region" description="Helical" evidence="8">
    <location>
        <begin position="562"/>
        <end position="581"/>
    </location>
</feature>
<comment type="similarity">
    <text evidence="2">Belongs to the major facilitator superfamily. Sugar transporter (TC 2.A.1.1) family.</text>
</comment>
<keyword evidence="11" id="KW-1185">Reference proteome</keyword>
<dbReference type="PROSITE" id="PS00217">
    <property type="entry name" value="SUGAR_TRANSPORT_2"/>
    <property type="match status" value="1"/>
</dbReference>
<feature type="region of interest" description="Disordered" evidence="7">
    <location>
        <begin position="368"/>
        <end position="403"/>
    </location>
</feature>
<feature type="compositionally biased region" description="Basic and acidic residues" evidence="7">
    <location>
        <begin position="766"/>
        <end position="788"/>
    </location>
</feature>
<dbReference type="GO" id="GO:0015798">
    <property type="term" value="P:myo-inositol transport"/>
    <property type="evidence" value="ECO:0007669"/>
    <property type="project" value="UniProtKB-ARBA"/>
</dbReference>
<dbReference type="GO" id="GO:0022857">
    <property type="term" value="F:transmembrane transporter activity"/>
    <property type="evidence" value="ECO:0007669"/>
    <property type="project" value="InterPro"/>
</dbReference>
<comment type="caution">
    <text evidence="10">The sequence shown here is derived from an EMBL/GenBank/DDBJ whole genome shotgun (WGS) entry which is preliminary data.</text>
</comment>
<organism evidence="10 11">
    <name type="scientific">Rhizodiscina lignyota</name>
    <dbReference type="NCBI Taxonomy" id="1504668"/>
    <lineage>
        <taxon>Eukaryota</taxon>
        <taxon>Fungi</taxon>
        <taxon>Dikarya</taxon>
        <taxon>Ascomycota</taxon>
        <taxon>Pezizomycotina</taxon>
        <taxon>Dothideomycetes</taxon>
        <taxon>Pleosporomycetidae</taxon>
        <taxon>Aulographales</taxon>
        <taxon>Rhizodiscinaceae</taxon>
        <taxon>Rhizodiscina</taxon>
    </lineage>
</organism>
<evidence type="ECO:0000256" key="4">
    <source>
        <dbReference type="ARBA" id="ARBA00022692"/>
    </source>
</evidence>
<evidence type="ECO:0000256" key="1">
    <source>
        <dbReference type="ARBA" id="ARBA00004141"/>
    </source>
</evidence>
<dbReference type="InterPro" id="IPR005829">
    <property type="entry name" value="Sugar_transporter_CS"/>
</dbReference>
<evidence type="ECO:0000313" key="11">
    <source>
        <dbReference type="Proteomes" id="UP000799772"/>
    </source>
</evidence>
<evidence type="ECO:0000256" key="2">
    <source>
        <dbReference type="ARBA" id="ARBA00010992"/>
    </source>
</evidence>
<reference evidence="10" key="1">
    <citation type="journal article" date="2020" name="Stud. Mycol.">
        <title>101 Dothideomycetes genomes: a test case for predicting lifestyles and emergence of pathogens.</title>
        <authorList>
            <person name="Haridas S."/>
            <person name="Albert R."/>
            <person name="Binder M."/>
            <person name="Bloem J."/>
            <person name="Labutti K."/>
            <person name="Salamov A."/>
            <person name="Andreopoulos B."/>
            <person name="Baker S."/>
            <person name="Barry K."/>
            <person name="Bills G."/>
            <person name="Bluhm B."/>
            <person name="Cannon C."/>
            <person name="Castanera R."/>
            <person name="Culley D."/>
            <person name="Daum C."/>
            <person name="Ezra D."/>
            <person name="Gonzalez J."/>
            <person name="Henrissat B."/>
            <person name="Kuo A."/>
            <person name="Liang C."/>
            <person name="Lipzen A."/>
            <person name="Lutzoni F."/>
            <person name="Magnuson J."/>
            <person name="Mondo S."/>
            <person name="Nolan M."/>
            <person name="Ohm R."/>
            <person name="Pangilinan J."/>
            <person name="Park H.-J."/>
            <person name="Ramirez L."/>
            <person name="Alfaro M."/>
            <person name="Sun H."/>
            <person name="Tritt A."/>
            <person name="Yoshinaga Y."/>
            <person name="Zwiers L.-H."/>
            <person name="Turgeon B."/>
            <person name="Goodwin S."/>
            <person name="Spatafora J."/>
            <person name="Crous P."/>
            <person name="Grigoriev I."/>
        </authorList>
    </citation>
    <scope>NUCLEOTIDE SEQUENCE</scope>
    <source>
        <strain evidence="10">CBS 133067</strain>
    </source>
</reference>
<dbReference type="PROSITE" id="PS50850">
    <property type="entry name" value="MFS"/>
    <property type="match status" value="1"/>
</dbReference>
<dbReference type="Gene3D" id="1.20.1250.20">
    <property type="entry name" value="MFS general substrate transporter like domains"/>
    <property type="match status" value="1"/>
</dbReference>
<evidence type="ECO:0000259" key="9">
    <source>
        <dbReference type="PROSITE" id="PS50850"/>
    </source>
</evidence>
<feature type="transmembrane region" description="Helical" evidence="8">
    <location>
        <begin position="633"/>
        <end position="652"/>
    </location>
</feature>
<dbReference type="InterPro" id="IPR003663">
    <property type="entry name" value="Sugar/inositol_transpt"/>
</dbReference>
<feature type="compositionally biased region" description="Acidic residues" evidence="7">
    <location>
        <begin position="378"/>
        <end position="394"/>
    </location>
</feature>
<feature type="transmembrane region" description="Helical" evidence="8">
    <location>
        <begin position="174"/>
        <end position="196"/>
    </location>
</feature>
<evidence type="ECO:0000256" key="7">
    <source>
        <dbReference type="SAM" id="MobiDB-lite"/>
    </source>
</evidence>
<feature type="transmembrane region" description="Helical" evidence="8">
    <location>
        <begin position="268"/>
        <end position="291"/>
    </location>
</feature>
<dbReference type="GO" id="GO:0016020">
    <property type="term" value="C:membrane"/>
    <property type="evidence" value="ECO:0007669"/>
    <property type="project" value="UniProtKB-SubCell"/>
</dbReference>
<dbReference type="Proteomes" id="UP000799772">
    <property type="component" value="Unassembled WGS sequence"/>
</dbReference>
<dbReference type="InterPro" id="IPR050814">
    <property type="entry name" value="Myo-inositol_Transporter"/>
</dbReference>
<dbReference type="EMBL" id="ML978121">
    <property type="protein sequence ID" value="KAF2103799.1"/>
    <property type="molecule type" value="Genomic_DNA"/>
</dbReference>
<dbReference type="PANTHER" id="PTHR48020:SF40">
    <property type="entry name" value="MAJOR FACILITATOR SUPERFAMILY (MFS) PROFILE DOMAIN-CONTAINING PROTEIN"/>
    <property type="match status" value="1"/>
</dbReference>
<protein>
    <submittedName>
        <fullName evidence="10">MFS general substrate transporter</fullName>
    </submittedName>
</protein>
<keyword evidence="6 8" id="KW-0472">Membrane</keyword>
<name>A0A9P4IMD9_9PEZI</name>
<dbReference type="OrthoDB" id="6339427at2759"/>
<feature type="region of interest" description="Disordered" evidence="7">
    <location>
        <begin position="1"/>
        <end position="26"/>
    </location>
</feature>
<evidence type="ECO:0000256" key="6">
    <source>
        <dbReference type="ARBA" id="ARBA00023136"/>
    </source>
</evidence>
<dbReference type="SUPFAM" id="SSF103473">
    <property type="entry name" value="MFS general substrate transporter"/>
    <property type="match status" value="1"/>
</dbReference>
<accession>A0A9P4IMD9</accession>
<evidence type="ECO:0000313" key="10">
    <source>
        <dbReference type="EMBL" id="KAF2103799.1"/>
    </source>
</evidence>
<dbReference type="Pfam" id="PF00083">
    <property type="entry name" value="Sugar_tr"/>
    <property type="match status" value="2"/>
</dbReference>
<feature type="compositionally biased region" description="Acidic residues" evidence="7">
    <location>
        <begin position="748"/>
        <end position="757"/>
    </location>
</feature>
<feature type="domain" description="Major facilitator superfamily (MFS) profile" evidence="9">
    <location>
        <begin position="129"/>
        <end position="656"/>
    </location>
</feature>
<keyword evidence="3" id="KW-0813">Transport</keyword>
<gene>
    <name evidence="10" type="ORF">NA57DRAFT_70008</name>
</gene>
<dbReference type="InterPro" id="IPR020846">
    <property type="entry name" value="MFS_dom"/>
</dbReference>
<dbReference type="InterPro" id="IPR005828">
    <property type="entry name" value="MFS_sugar_transport-like"/>
</dbReference>
<dbReference type="AlphaFoldDB" id="A0A9P4IMD9"/>